<dbReference type="EMBL" id="JAGTXO010000006">
    <property type="protein sequence ID" value="KAG8467173.1"/>
    <property type="molecule type" value="Genomic_DNA"/>
</dbReference>
<gene>
    <name evidence="2" type="ORF">KFE25_000489</name>
</gene>
<sequence>MRAQQSLTSTCVACSQPIRRGREDLVRNVCLRQAIDAWCVARALPVHVPAPGIADVPSRANAAGCARARTVAGTRGEVSELITQLQRSSPLPPIFDARARGVPLALLPPEGEAVEAWRRQLRDLTYAQPDGLALVPLGAVAHDNCFALASAGVLQQLVSLVEVYVHFIHLRVDARADLADDRPSAGGARAAAGGGGAHDGSGSNDRCSACARHARGACGARGLSEAPARALAMALMCVCDLAHVDACACAMLHLGIAVALVRLVHAPLPDVALTAAIACVPALARVAQSVRIVAASALPSILCVLAAGSTAGGSDAWRALACGRLPQPSAIVSRAACLALAQLGEHFVAEVRTPWTVADNALHVCLGARALRARRAGARGGETGAWSAGSHGGGSGAAAADSGGGSGDAADCGSCVADEPLACAARAVRAALRTPHACRQHGRQHDRPGSTETQAASRGDRGIGDGGQVAGGVHTDGHELEAAGVARHGPIDLADWLETLQLEPPDDPGSPVAVRAAPARKPFVAASLVAQLDSLRWHMHPDFYPDRDHTHAYRASLCTVGLAHWLGSIISCAAAAEVELRVAATYCLLDMCRELRDTAVPLVWPHVPLSALVALARGDAHPPGALDVPSEPTEAEPAATDDGAFPLHAQQLAAVRALWQVAFFDCAADALGAEPTRALIRRLAHTTNEPSGVDDVRAAEVREAAMALDETIAHTLRKRAIHADPSH</sequence>
<evidence type="ECO:0000313" key="3">
    <source>
        <dbReference type="Proteomes" id="UP000751190"/>
    </source>
</evidence>
<feature type="region of interest" description="Disordered" evidence="1">
    <location>
        <begin position="436"/>
        <end position="474"/>
    </location>
</feature>
<evidence type="ECO:0000256" key="1">
    <source>
        <dbReference type="SAM" id="MobiDB-lite"/>
    </source>
</evidence>
<dbReference type="OrthoDB" id="10679896at2759"/>
<reference evidence="2" key="1">
    <citation type="submission" date="2021-05" db="EMBL/GenBank/DDBJ databases">
        <title>The genome of the haptophyte Pavlova lutheri (Diacronema luteri, Pavlovales) - a model for lipid biosynthesis in eukaryotic algae.</title>
        <authorList>
            <person name="Hulatt C.J."/>
            <person name="Posewitz M.C."/>
        </authorList>
    </citation>
    <scope>NUCLEOTIDE SEQUENCE</scope>
    <source>
        <strain evidence="2">NIVA-4/92</strain>
    </source>
</reference>
<evidence type="ECO:0000313" key="2">
    <source>
        <dbReference type="EMBL" id="KAG8467173.1"/>
    </source>
</evidence>
<organism evidence="2 3">
    <name type="scientific">Diacronema lutheri</name>
    <name type="common">Unicellular marine alga</name>
    <name type="synonym">Monochrysis lutheri</name>
    <dbReference type="NCBI Taxonomy" id="2081491"/>
    <lineage>
        <taxon>Eukaryota</taxon>
        <taxon>Haptista</taxon>
        <taxon>Haptophyta</taxon>
        <taxon>Pavlovophyceae</taxon>
        <taxon>Pavlovales</taxon>
        <taxon>Pavlovaceae</taxon>
        <taxon>Diacronema</taxon>
    </lineage>
</organism>
<dbReference type="AlphaFoldDB" id="A0A8J5XLR2"/>
<dbReference type="Proteomes" id="UP000751190">
    <property type="component" value="Unassembled WGS sequence"/>
</dbReference>
<keyword evidence="3" id="KW-1185">Reference proteome</keyword>
<proteinExistence type="predicted"/>
<comment type="caution">
    <text evidence="2">The sequence shown here is derived from an EMBL/GenBank/DDBJ whole genome shotgun (WGS) entry which is preliminary data.</text>
</comment>
<protein>
    <submittedName>
        <fullName evidence="2">Uncharacterized protein</fullName>
    </submittedName>
</protein>
<accession>A0A8J5XLR2</accession>
<name>A0A8J5XLR2_DIALT</name>
<feature type="region of interest" description="Disordered" evidence="1">
    <location>
        <begin position="380"/>
        <end position="403"/>
    </location>
</feature>
<feature type="compositionally biased region" description="Gly residues" evidence="1">
    <location>
        <begin position="390"/>
        <end position="403"/>
    </location>
</feature>